<proteinExistence type="predicted"/>
<organism evidence="1">
    <name type="scientific">Pectinophora gossypiella</name>
    <name type="common">Cotton pink bollworm</name>
    <name type="synonym">Depressaria gossypiella</name>
    <dbReference type="NCBI Taxonomy" id="13191"/>
    <lineage>
        <taxon>Eukaryota</taxon>
        <taxon>Metazoa</taxon>
        <taxon>Ecdysozoa</taxon>
        <taxon>Arthropoda</taxon>
        <taxon>Hexapoda</taxon>
        <taxon>Insecta</taxon>
        <taxon>Pterygota</taxon>
        <taxon>Neoptera</taxon>
        <taxon>Endopterygota</taxon>
        <taxon>Lepidoptera</taxon>
        <taxon>Glossata</taxon>
        <taxon>Ditrysia</taxon>
        <taxon>Gelechioidea</taxon>
        <taxon>Gelechiidae</taxon>
        <taxon>Apatetrinae</taxon>
        <taxon>Pectinophora</taxon>
    </lineage>
</organism>
<gene>
    <name evidence="1" type="ORF">g.17312</name>
</gene>
<feature type="non-terminal residue" evidence="1">
    <location>
        <position position="1"/>
    </location>
</feature>
<dbReference type="AlphaFoldDB" id="A0A1E1WA55"/>
<feature type="non-terminal residue" evidence="1">
    <location>
        <position position="104"/>
    </location>
</feature>
<accession>A0A1E1WA55</accession>
<sequence>ICFGLKSHCVRSKTVPAEPSASNLPNDKVSTPEIVPINLNLPIEEVDNLDITLENIKSPKDEVDSLDPRIKSEDFNLPLDIELDLKDIDLLSIHILPDAESNSL</sequence>
<dbReference type="EMBL" id="GDQN01007229">
    <property type="protein sequence ID" value="JAT83825.1"/>
    <property type="molecule type" value="Transcribed_RNA"/>
</dbReference>
<reference evidence="1" key="1">
    <citation type="submission" date="2015-09" db="EMBL/GenBank/DDBJ databases">
        <title>De novo assembly of Pectinophora gossypiella (Pink Bollworm) gut transcriptome.</title>
        <authorList>
            <person name="Tassone E.E."/>
        </authorList>
    </citation>
    <scope>NUCLEOTIDE SEQUENCE</scope>
</reference>
<protein>
    <submittedName>
        <fullName evidence="1">Uncharacterized protein</fullName>
    </submittedName>
</protein>
<evidence type="ECO:0000313" key="1">
    <source>
        <dbReference type="EMBL" id="JAT83825.1"/>
    </source>
</evidence>
<name>A0A1E1WA55_PECGO</name>